<dbReference type="PRINTS" id="PR00092">
    <property type="entry name" value="TYROSINASE"/>
</dbReference>
<comment type="catalytic activity">
    <reaction evidence="20">
        <text>2 5,6-dihydroxyindole-2-carboxylate + O2 = 2 indole-5,6-quinone-2-carboxylate + 2 H2O</text>
        <dbReference type="Rhea" id="RHEA:68388"/>
        <dbReference type="ChEBI" id="CHEBI:15377"/>
        <dbReference type="ChEBI" id="CHEBI:15379"/>
        <dbReference type="ChEBI" id="CHEBI:16875"/>
        <dbReference type="ChEBI" id="CHEBI:177869"/>
    </reaction>
    <physiologicalReaction direction="left-to-right" evidence="20">
        <dbReference type="Rhea" id="RHEA:68389"/>
    </physiologicalReaction>
</comment>
<evidence type="ECO:0000256" key="5">
    <source>
        <dbReference type="ARBA" id="ARBA00022692"/>
    </source>
</evidence>
<keyword evidence="14 21" id="KW-0472">Membrane</keyword>
<dbReference type="GO" id="GO:0030318">
    <property type="term" value="P:melanocyte differentiation"/>
    <property type="evidence" value="ECO:0007669"/>
    <property type="project" value="TreeGrafter"/>
</dbReference>
<dbReference type="SUPFAM" id="SSF48056">
    <property type="entry name" value="Di-copper centre-containing domain"/>
    <property type="match status" value="1"/>
</dbReference>
<evidence type="ECO:0000256" key="10">
    <source>
        <dbReference type="ARBA" id="ARBA00023002"/>
    </source>
</evidence>
<dbReference type="InterPro" id="IPR050316">
    <property type="entry name" value="Tyrosinase/Hemocyanin"/>
</dbReference>
<evidence type="ECO:0000256" key="21">
    <source>
        <dbReference type="SAM" id="Phobius"/>
    </source>
</evidence>
<dbReference type="GO" id="GO:0004497">
    <property type="term" value="F:monooxygenase activity"/>
    <property type="evidence" value="ECO:0007669"/>
    <property type="project" value="UniProtKB-KW"/>
</dbReference>
<comment type="cofactor">
    <cofactor evidence="2">
        <name>Cu(2+)</name>
        <dbReference type="ChEBI" id="CHEBI:29036"/>
    </cofactor>
</comment>
<evidence type="ECO:0000256" key="18">
    <source>
        <dbReference type="ARBA" id="ARBA00040647"/>
    </source>
</evidence>
<evidence type="ECO:0000256" key="9">
    <source>
        <dbReference type="ARBA" id="ARBA00022989"/>
    </source>
</evidence>
<comment type="caution">
    <text evidence="24">The sequence shown here is derived from an EMBL/GenBank/DDBJ whole genome shotgun (WGS) entry which is preliminary data.</text>
</comment>
<evidence type="ECO:0000259" key="22">
    <source>
        <dbReference type="PROSITE" id="PS00497"/>
    </source>
</evidence>
<dbReference type="InterPro" id="IPR008922">
    <property type="entry name" value="Di-copper_centre_dom_sf"/>
</dbReference>
<dbReference type="PANTHER" id="PTHR11474">
    <property type="entry name" value="TYROSINASE FAMILY MEMBER"/>
    <property type="match status" value="1"/>
</dbReference>
<keyword evidence="11" id="KW-0186">Copper</keyword>
<evidence type="ECO:0000256" key="17">
    <source>
        <dbReference type="ARBA" id="ARBA00037907"/>
    </source>
</evidence>
<dbReference type="InterPro" id="IPR002227">
    <property type="entry name" value="Tyrosinase_Cu-bd"/>
</dbReference>
<keyword evidence="7" id="KW-0732">Signal</keyword>
<feature type="domain" description="Tyrosinase copper-binding" evidence="23">
    <location>
        <begin position="381"/>
        <end position="392"/>
    </location>
</feature>
<keyword evidence="15" id="KW-1015">Disulfide bond</keyword>
<protein>
    <recommendedName>
        <fullName evidence="18">5,6-dihydroxyindole-2-carboxylic acid oxidase</fullName>
    </recommendedName>
    <alternativeName>
        <fullName evidence="19">Tyrosinase-related protein 1</fullName>
    </alternativeName>
</protein>
<dbReference type="Proteomes" id="UP001174136">
    <property type="component" value="Unassembled WGS sequence"/>
</dbReference>
<dbReference type="PANTHER" id="PTHR11474:SF3">
    <property type="entry name" value="5,6-DIHYDROXYINDOLE-2-CARBOXYLIC ACID OXIDASE"/>
    <property type="match status" value="1"/>
</dbReference>
<evidence type="ECO:0000313" key="24">
    <source>
        <dbReference type="EMBL" id="KAK0156023.1"/>
    </source>
</evidence>
<keyword evidence="9 21" id="KW-1133">Transmembrane helix</keyword>
<sequence length="514" mass="57033">MVALCAPLAQAQFPRECVSVAGLQSGQCCPAPAGLEGDECGSGAGRGRCVSIAADTRRHGPQYPHDGRDDRERWPLRFFNRTCQCNGNFSGYNCGGCRHGLTGPNCDQRISVVRRNVMQMSSAEKQAFVNALDQAKRTVHPDLVICTRRYQEVFGPDGTEPQFENITIYNYFVWSHYYSVSKTYLGPGQASFGGVDFSHEGPGFLTWHRFHLLQLERDMQDMLGDQTFALPYWNFAIGGSECDICTDDLLGARSSFDSSSLSPNSVFSQWRVVCESVDDYDTLGTICNSTESSPIRRNPAGNVARPMVQRLPQPQDVVDCLELNTFDTPPYYSTSSESFRNTIEGYSAPQGMYDPVVRSLHNLAHLFLNGTGGQTHLSPNDPVFVLLHTFTDAIFDEWLRRHSSGQLVYPEENAPIGHNSRFNMVPFWPPVTNAQMFVSAPESLGYSYEVEWPTRAYTLSEIITIAIVAGVLVMAVVCGVISCAMRARSYRSAEALEPLLGDSFRRYSEAKSGV</sequence>
<keyword evidence="12" id="KW-0503">Monooxygenase</keyword>
<keyword evidence="8" id="KW-0862">Zinc</keyword>
<keyword evidence="25" id="KW-1185">Reference proteome</keyword>
<comment type="subcellular location">
    <subcellularLocation>
        <location evidence="3">Melanosome membrane</location>
        <topology evidence="3">Single-pass type I membrane protein</topology>
    </subcellularLocation>
</comment>
<evidence type="ECO:0000256" key="6">
    <source>
        <dbReference type="ARBA" id="ARBA00022723"/>
    </source>
</evidence>
<keyword evidence="6" id="KW-0479">Metal-binding</keyword>
<dbReference type="FunFam" id="1.10.1280.10:FF:000001">
    <property type="entry name" value="5,6-dihydroxyindole-2-carboxylic acid oxidase"/>
    <property type="match status" value="1"/>
</dbReference>
<dbReference type="Pfam" id="PF00264">
    <property type="entry name" value="Tyrosinase"/>
    <property type="match status" value="1"/>
</dbReference>
<evidence type="ECO:0000256" key="2">
    <source>
        <dbReference type="ARBA" id="ARBA00001973"/>
    </source>
</evidence>
<dbReference type="EMBL" id="JAOPHQ010000043">
    <property type="protein sequence ID" value="KAK0156023.1"/>
    <property type="molecule type" value="Genomic_DNA"/>
</dbReference>
<proteinExistence type="inferred from homology"/>
<evidence type="ECO:0000256" key="12">
    <source>
        <dbReference type="ARBA" id="ARBA00023033"/>
    </source>
</evidence>
<evidence type="ECO:0000256" key="13">
    <source>
        <dbReference type="ARBA" id="ARBA00023101"/>
    </source>
</evidence>
<dbReference type="AlphaFoldDB" id="A0AA47NBL1"/>
<keyword evidence="5 21" id="KW-0812">Transmembrane</keyword>
<dbReference type="GO" id="GO:0048023">
    <property type="term" value="P:positive regulation of melanin biosynthetic process"/>
    <property type="evidence" value="ECO:0007669"/>
    <property type="project" value="UniProtKB-ARBA"/>
</dbReference>
<evidence type="ECO:0000256" key="16">
    <source>
        <dbReference type="ARBA" id="ARBA00023180"/>
    </source>
</evidence>
<feature type="domain" description="Tyrosinase copper-binding" evidence="22">
    <location>
        <begin position="199"/>
        <end position="216"/>
    </location>
</feature>
<accession>A0AA47NBL1</accession>
<evidence type="ECO:0000256" key="1">
    <source>
        <dbReference type="ARBA" id="ARBA00001947"/>
    </source>
</evidence>
<evidence type="ECO:0000256" key="19">
    <source>
        <dbReference type="ARBA" id="ARBA00041445"/>
    </source>
</evidence>
<evidence type="ECO:0000256" key="20">
    <source>
        <dbReference type="ARBA" id="ARBA00047408"/>
    </source>
</evidence>
<keyword evidence="13" id="KW-0470">Melanin biosynthesis</keyword>
<gene>
    <name evidence="24" type="primary">TYRP1</name>
    <name evidence="24" type="ORF">N1851_001431</name>
</gene>
<comment type="cofactor">
    <cofactor evidence="1">
        <name>Zn(2+)</name>
        <dbReference type="ChEBI" id="CHEBI:29105"/>
    </cofactor>
</comment>
<dbReference type="PROSITE" id="PS00497">
    <property type="entry name" value="TYROSINASE_1"/>
    <property type="match status" value="1"/>
</dbReference>
<evidence type="ECO:0000256" key="7">
    <source>
        <dbReference type="ARBA" id="ARBA00022729"/>
    </source>
</evidence>
<evidence type="ECO:0000256" key="11">
    <source>
        <dbReference type="ARBA" id="ARBA00023008"/>
    </source>
</evidence>
<evidence type="ECO:0000313" key="25">
    <source>
        <dbReference type="Proteomes" id="UP001174136"/>
    </source>
</evidence>
<reference evidence="24" key="1">
    <citation type="journal article" date="2023" name="Front. Mar. Sci.">
        <title>A new Merluccius polli reference genome to investigate the effects of global change in West African waters.</title>
        <authorList>
            <person name="Mateo J.L."/>
            <person name="Blanco-Fernandez C."/>
            <person name="Garcia-Vazquez E."/>
            <person name="Machado-Schiaffino G."/>
        </authorList>
    </citation>
    <scope>NUCLEOTIDE SEQUENCE</scope>
    <source>
        <strain evidence="24">C29</strain>
        <tissue evidence="24">Fin</tissue>
    </source>
</reference>
<keyword evidence="16" id="KW-0325">Glycoprotein</keyword>
<feature type="transmembrane region" description="Helical" evidence="21">
    <location>
        <begin position="462"/>
        <end position="484"/>
    </location>
</feature>
<dbReference type="GO" id="GO:0046872">
    <property type="term" value="F:metal ion binding"/>
    <property type="evidence" value="ECO:0007669"/>
    <property type="project" value="UniProtKB-KW"/>
</dbReference>
<evidence type="ECO:0000256" key="15">
    <source>
        <dbReference type="ARBA" id="ARBA00023157"/>
    </source>
</evidence>
<name>A0AA47NBL1_MERPO</name>
<dbReference type="GO" id="GO:0032438">
    <property type="term" value="P:melanosome organization"/>
    <property type="evidence" value="ECO:0007669"/>
    <property type="project" value="TreeGrafter"/>
</dbReference>
<evidence type="ECO:0000256" key="3">
    <source>
        <dbReference type="ARBA" id="ARBA00004573"/>
    </source>
</evidence>
<comment type="similarity">
    <text evidence="4">Belongs to the tyrosinase family.</text>
</comment>
<keyword evidence="10" id="KW-0560">Oxidoreductase</keyword>
<dbReference type="GO" id="GO:0033162">
    <property type="term" value="C:melanosome membrane"/>
    <property type="evidence" value="ECO:0007669"/>
    <property type="project" value="UniProtKB-SubCell"/>
</dbReference>
<evidence type="ECO:0000256" key="14">
    <source>
        <dbReference type="ARBA" id="ARBA00023136"/>
    </source>
</evidence>
<evidence type="ECO:0000256" key="8">
    <source>
        <dbReference type="ARBA" id="ARBA00022833"/>
    </source>
</evidence>
<dbReference type="PROSITE" id="PS00498">
    <property type="entry name" value="TYROSINASE_2"/>
    <property type="match status" value="1"/>
</dbReference>
<dbReference type="GO" id="GO:0042438">
    <property type="term" value="P:melanin biosynthetic process"/>
    <property type="evidence" value="ECO:0007669"/>
    <property type="project" value="UniProtKB-KW"/>
</dbReference>
<organism evidence="24 25">
    <name type="scientific">Merluccius polli</name>
    <name type="common">Benguela hake</name>
    <name type="synonym">Merluccius cadenati</name>
    <dbReference type="NCBI Taxonomy" id="89951"/>
    <lineage>
        <taxon>Eukaryota</taxon>
        <taxon>Metazoa</taxon>
        <taxon>Chordata</taxon>
        <taxon>Craniata</taxon>
        <taxon>Vertebrata</taxon>
        <taxon>Euteleostomi</taxon>
        <taxon>Actinopterygii</taxon>
        <taxon>Neopterygii</taxon>
        <taxon>Teleostei</taxon>
        <taxon>Neoteleostei</taxon>
        <taxon>Acanthomorphata</taxon>
        <taxon>Zeiogadaria</taxon>
        <taxon>Gadariae</taxon>
        <taxon>Gadiformes</taxon>
        <taxon>Gadoidei</taxon>
        <taxon>Merlucciidae</taxon>
        <taxon>Merluccius</taxon>
    </lineage>
</organism>
<comment type="pathway">
    <text evidence="17">Pigment biosynthesis; melanin biosynthesis.</text>
</comment>
<dbReference type="Gene3D" id="1.10.1280.10">
    <property type="entry name" value="Di-copper center containing domain from catechol oxidase"/>
    <property type="match status" value="1"/>
</dbReference>
<evidence type="ECO:0000259" key="23">
    <source>
        <dbReference type="PROSITE" id="PS00498"/>
    </source>
</evidence>
<evidence type="ECO:0000256" key="4">
    <source>
        <dbReference type="ARBA" id="ARBA00009928"/>
    </source>
</evidence>